<reference evidence="1 2" key="1">
    <citation type="journal article" date="2009" name="Environ. Microbiol.">
        <title>Genome sequence of Desulfobacterium autotrophicum HRM2, a marine sulfate reducer oxidizing organic carbon completely to carbon dioxide.</title>
        <authorList>
            <person name="Strittmatter A.W."/>
            <person name="Liesegang H."/>
            <person name="Rabus R."/>
            <person name="Decker I."/>
            <person name="Amann J."/>
            <person name="Andres S."/>
            <person name="Henne A."/>
            <person name="Fricke W.F."/>
            <person name="Martinez-Arias R."/>
            <person name="Bartels D."/>
            <person name="Goesmann A."/>
            <person name="Krause L."/>
            <person name="Puehler A."/>
            <person name="Klenk H.P."/>
            <person name="Richter M."/>
            <person name="Schuler M."/>
            <person name="Gloeckner F.O."/>
            <person name="Meyerdierks A."/>
            <person name="Gottschalk G."/>
            <person name="Amann R."/>
        </authorList>
    </citation>
    <scope>NUCLEOTIDE SEQUENCE [LARGE SCALE GENOMIC DNA]</scope>
    <source>
        <strain evidence="2">ATCC 43914 / DSM 3382 / HRM2</strain>
    </source>
</reference>
<dbReference type="AlphaFoldDB" id="C0QD15"/>
<dbReference type="EMBL" id="CP001087">
    <property type="protein sequence ID" value="ACN17247.1"/>
    <property type="molecule type" value="Genomic_DNA"/>
</dbReference>
<organism evidence="1 2">
    <name type="scientific">Desulforapulum autotrophicum (strain ATCC 43914 / DSM 3382 / VKM B-1955 / HRM2)</name>
    <name type="common">Desulfobacterium autotrophicum</name>
    <dbReference type="NCBI Taxonomy" id="177437"/>
    <lineage>
        <taxon>Bacteria</taxon>
        <taxon>Pseudomonadati</taxon>
        <taxon>Thermodesulfobacteriota</taxon>
        <taxon>Desulfobacteria</taxon>
        <taxon>Desulfobacterales</taxon>
        <taxon>Desulfobacteraceae</taxon>
        <taxon>Desulforapulum</taxon>
    </lineage>
</organism>
<evidence type="ECO:0000313" key="1">
    <source>
        <dbReference type="EMBL" id="ACN17247.1"/>
    </source>
</evidence>
<gene>
    <name evidence="1" type="ordered locus">HRM2_41910</name>
</gene>
<dbReference type="SUPFAM" id="SSF56935">
    <property type="entry name" value="Porins"/>
    <property type="match status" value="1"/>
</dbReference>
<evidence type="ECO:0000313" key="2">
    <source>
        <dbReference type="Proteomes" id="UP000000442"/>
    </source>
</evidence>
<protein>
    <submittedName>
        <fullName evidence="1">Uncharacterized protein</fullName>
    </submittedName>
</protein>
<dbReference type="RefSeq" id="WP_015905979.1">
    <property type="nucleotide sequence ID" value="NC_012108.1"/>
</dbReference>
<sequence length="396" mass="45044">MNKNAIPGTVLIFILLAFTPGINAYDLSDKAQIHGFFTQNAIHTTANQAYGESQDRVSYRLTEAGLNLGYQPLERLHFSAQGLFRQAGELDDGSLTLDYGLADLSLYRHPRGSLGIRLGRIKNPLGLYNETRDVAFTTPTIILPHGIYFDRSRSLFLSSDGGQLYFNHNLGAGWLSGKFNYGKMRNDNDEIRDAVLPLNATGEMRTETDFAGQLSYGINSGEYLIAVSYADVTLSYEPGPMDNYTNGTVRFYPMVFSAQYNGDRISLTGEYLYQKNEFLNLGPYSPDGKSTSESWYFQAAYRFNYNWQILGRYGEHYLDRDDRNGDTFELIGLPTHMGFTKDLTFALRWDIKPWMMIRGEYHHINGTSWLTTADNPDRNLTDQYHDLYALQLAFKF</sequence>
<keyword evidence="2" id="KW-1185">Reference proteome</keyword>
<accession>C0QD15</accession>
<dbReference type="HOGENOM" id="CLU_049016_0_0_7"/>
<dbReference type="Proteomes" id="UP000000442">
    <property type="component" value="Chromosome"/>
</dbReference>
<dbReference type="KEGG" id="dat:HRM2_41910"/>
<dbReference type="STRING" id="177437.HRM2_41910"/>
<dbReference type="OrthoDB" id="197869at2"/>
<name>C0QD15_DESAH</name>
<proteinExistence type="predicted"/>
<dbReference type="eggNOG" id="COG3203">
    <property type="taxonomic scope" value="Bacteria"/>
</dbReference>